<dbReference type="Gene3D" id="2.60.40.1180">
    <property type="entry name" value="Golgi alpha-mannosidase II"/>
    <property type="match status" value="1"/>
</dbReference>
<evidence type="ECO:0000313" key="9">
    <source>
        <dbReference type="Proteomes" id="UP000323930"/>
    </source>
</evidence>
<dbReference type="PANTHER" id="PTHR11452">
    <property type="entry name" value="ALPHA-GALACTOSIDASE/ALPHA-N-ACETYLGALACTOSAMINIDASE"/>
    <property type="match status" value="1"/>
</dbReference>
<sequence length="416" mass="47134">MKINNQKLLLLLLSICFLTFVNAQKKANISKTPPMGWNSWNWYGKHNINEKEVKKVIDFMVENGLKDAGYNYVIIDGGWRDTKLGNNGELLTHPVKFPNGIKPLADYAHAKGMKLGVHVVPGTHDCGGDLVGGYGHEEVHVKQFVDWGLDFIKLDKCRFVDKDCNECPKAKNGGWDEAVVEASYKKWSRLLKECGRDIVFSISAYEYRDWYPEVCNMARTTFDIRAKIHSGGADFVKPTKFKKAHLSVMEIAEENNKVAKFAGNGYWNDPDMLITGIQGLSRKEQTSHFGLWCIMSAPLMLGNNLGHMDKFEKNLILNKEMIAVNQDPTEQGKIIKREDKTQVWAKKLKNGDVALLFLNLDDTKQRDISINLKDLNITSKVKARNIVDHKDLGIFKNTISMTAKTHECKMVVISNI</sequence>
<dbReference type="GO" id="GO:0005975">
    <property type="term" value="P:carbohydrate metabolic process"/>
    <property type="evidence" value="ECO:0007669"/>
    <property type="project" value="InterPro"/>
</dbReference>
<dbReference type="PRINTS" id="PR00740">
    <property type="entry name" value="GLHYDRLASE27"/>
</dbReference>
<gene>
    <name evidence="8" type="ORF">FUA24_19355</name>
</gene>
<dbReference type="InterPro" id="IPR013785">
    <property type="entry name" value="Aldolase_TIM"/>
</dbReference>
<evidence type="ECO:0000256" key="5">
    <source>
        <dbReference type="RuleBase" id="RU361168"/>
    </source>
</evidence>
<comment type="similarity">
    <text evidence="1 5">Belongs to the glycosyl hydrolase 27 family.</text>
</comment>
<dbReference type="Pfam" id="PF17801">
    <property type="entry name" value="Melibiase_C"/>
    <property type="match status" value="1"/>
</dbReference>
<dbReference type="EMBL" id="VSDQ01000718">
    <property type="protein sequence ID" value="TYA71718.1"/>
    <property type="molecule type" value="Genomic_DNA"/>
</dbReference>
<dbReference type="Pfam" id="PF16499">
    <property type="entry name" value="Melibiase_2"/>
    <property type="match status" value="1"/>
</dbReference>
<proteinExistence type="inferred from homology"/>
<keyword evidence="4 5" id="KW-0326">Glycosidase</keyword>
<evidence type="ECO:0000256" key="1">
    <source>
        <dbReference type="ARBA" id="ARBA00009743"/>
    </source>
</evidence>
<keyword evidence="5" id="KW-1015">Disulfide bond</keyword>
<comment type="catalytic activity">
    <reaction evidence="5">
        <text>Hydrolysis of terminal, non-reducing alpha-D-galactose residues in alpha-D-galactosides, including galactose oligosaccharides, galactomannans and galactolipids.</text>
        <dbReference type="EC" id="3.2.1.22"/>
    </reaction>
</comment>
<name>A0A5D0HK94_9FLAO</name>
<dbReference type="SUPFAM" id="SSF51011">
    <property type="entry name" value="Glycosyl hydrolase domain"/>
    <property type="match status" value="1"/>
</dbReference>
<evidence type="ECO:0000256" key="4">
    <source>
        <dbReference type="ARBA" id="ARBA00023295"/>
    </source>
</evidence>
<dbReference type="RefSeq" id="WP_148544704.1">
    <property type="nucleotide sequence ID" value="NZ_VSDQ01000718.1"/>
</dbReference>
<dbReference type="EC" id="3.2.1.22" evidence="5"/>
<dbReference type="Gene3D" id="3.20.20.70">
    <property type="entry name" value="Aldolase class I"/>
    <property type="match status" value="1"/>
</dbReference>
<organism evidence="8 9">
    <name type="scientific">Seonamhaeicola marinus</name>
    <dbReference type="NCBI Taxonomy" id="1912246"/>
    <lineage>
        <taxon>Bacteria</taxon>
        <taxon>Pseudomonadati</taxon>
        <taxon>Bacteroidota</taxon>
        <taxon>Flavobacteriia</taxon>
        <taxon>Flavobacteriales</taxon>
        <taxon>Flavobacteriaceae</taxon>
    </lineage>
</organism>
<evidence type="ECO:0000256" key="2">
    <source>
        <dbReference type="ARBA" id="ARBA00022729"/>
    </source>
</evidence>
<protein>
    <recommendedName>
        <fullName evidence="5">Alpha-galactosidase</fullName>
        <ecNumber evidence="5">3.2.1.22</ecNumber>
    </recommendedName>
    <alternativeName>
        <fullName evidence="5">Melibiase</fullName>
    </alternativeName>
</protein>
<dbReference type="PANTHER" id="PTHR11452:SF33">
    <property type="entry name" value="ALPHA-GALACTOSIDASE 2"/>
    <property type="match status" value="1"/>
</dbReference>
<comment type="caution">
    <text evidence="8">The sequence shown here is derived from an EMBL/GenBank/DDBJ whole genome shotgun (WGS) entry which is preliminary data.</text>
</comment>
<keyword evidence="2 6" id="KW-0732">Signal</keyword>
<dbReference type="CDD" id="cd14792">
    <property type="entry name" value="GH27"/>
    <property type="match status" value="1"/>
</dbReference>
<reference evidence="8 9" key="1">
    <citation type="submission" date="2019-08" db="EMBL/GenBank/DDBJ databases">
        <title>Seonamhaeicola sediminis sp. nov., isolated from marine sediment.</title>
        <authorList>
            <person name="Cao W.R."/>
        </authorList>
    </citation>
    <scope>NUCLEOTIDE SEQUENCE [LARGE SCALE GENOMIC DNA]</scope>
    <source>
        <strain evidence="8 9">B011</strain>
    </source>
</reference>
<dbReference type="GO" id="GO:0004557">
    <property type="term" value="F:alpha-galactosidase activity"/>
    <property type="evidence" value="ECO:0007669"/>
    <property type="project" value="UniProtKB-EC"/>
</dbReference>
<keyword evidence="3 5" id="KW-0378">Hydrolase</keyword>
<feature type="chain" id="PRO_5022989348" description="Alpha-galactosidase" evidence="6">
    <location>
        <begin position="24"/>
        <end position="416"/>
    </location>
</feature>
<dbReference type="OrthoDB" id="9807519at2"/>
<dbReference type="Proteomes" id="UP000323930">
    <property type="component" value="Unassembled WGS sequence"/>
</dbReference>
<evidence type="ECO:0000256" key="6">
    <source>
        <dbReference type="SAM" id="SignalP"/>
    </source>
</evidence>
<dbReference type="SUPFAM" id="SSF51445">
    <property type="entry name" value="(Trans)glycosidases"/>
    <property type="match status" value="1"/>
</dbReference>
<evidence type="ECO:0000259" key="7">
    <source>
        <dbReference type="Pfam" id="PF17801"/>
    </source>
</evidence>
<evidence type="ECO:0000256" key="3">
    <source>
        <dbReference type="ARBA" id="ARBA00022801"/>
    </source>
</evidence>
<dbReference type="AlphaFoldDB" id="A0A5D0HK94"/>
<dbReference type="InterPro" id="IPR041233">
    <property type="entry name" value="Melibiase_C"/>
</dbReference>
<feature type="signal peptide" evidence="6">
    <location>
        <begin position="1"/>
        <end position="23"/>
    </location>
</feature>
<accession>A0A5D0HK94</accession>
<dbReference type="InterPro" id="IPR017853">
    <property type="entry name" value="GH"/>
</dbReference>
<dbReference type="InterPro" id="IPR002241">
    <property type="entry name" value="Glyco_hydro_27"/>
</dbReference>
<feature type="domain" description="Alpha galactosidase C-terminal" evidence="7">
    <location>
        <begin position="339"/>
        <end position="412"/>
    </location>
</feature>
<dbReference type="InterPro" id="IPR013780">
    <property type="entry name" value="Glyco_hydro_b"/>
</dbReference>
<evidence type="ECO:0000313" key="8">
    <source>
        <dbReference type="EMBL" id="TYA71718.1"/>
    </source>
</evidence>
<keyword evidence="9" id="KW-1185">Reference proteome</keyword>